<dbReference type="InterPro" id="IPR019421">
    <property type="entry name" value="7TM_GPCR_serpentine_rcpt_Srd"/>
</dbReference>
<keyword evidence="1" id="KW-1133">Transmembrane helix</keyword>
<feature type="transmembrane region" description="Helical" evidence="1">
    <location>
        <begin position="7"/>
        <end position="28"/>
    </location>
</feature>
<dbReference type="Proteomes" id="UP000887540">
    <property type="component" value="Unplaced"/>
</dbReference>
<keyword evidence="1" id="KW-0472">Membrane</keyword>
<evidence type="ECO:0000256" key="1">
    <source>
        <dbReference type="SAM" id="Phobius"/>
    </source>
</evidence>
<feature type="transmembrane region" description="Helical" evidence="1">
    <location>
        <begin position="238"/>
        <end position="262"/>
    </location>
</feature>
<reference evidence="3" key="1">
    <citation type="submission" date="2022-11" db="UniProtKB">
        <authorList>
            <consortium name="WormBaseParasite"/>
        </authorList>
    </citation>
    <scope>IDENTIFICATION</scope>
</reference>
<accession>A0A914DXV6</accession>
<protein>
    <submittedName>
        <fullName evidence="3">Uncharacterized protein</fullName>
    </submittedName>
</protein>
<proteinExistence type="predicted"/>
<feature type="transmembrane region" description="Helical" evidence="1">
    <location>
        <begin position="164"/>
        <end position="188"/>
    </location>
</feature>
<feature type="transmembrane region" description="Helical" evidence="1">
    <location>
        <begin position="48"/>
        <end position="72"/>
    </location>
</feature>
<dbReference type="WBParaSite" id="ACRNAN_scaffold437.g12284.t1">
    <property type="protein sequence ID" value="ACRNAN_scaffold437.g12284.t1"/>
    <property type="gene ID" value="ACRNAN_scaffold437.g12284"/>
</dbReference>
<dbReference type="Pfam" id="PF10317">
    <property type="entry name" value="7TM_GPCR_Srd"/>
    <property type="match status" value="1"/>
</dbReference>
<evidence type="ECO:0000313" key="2">
    <source>
        <dbReference type="Proteomes" id="UP000887540"/>
    </source>
</evidence>
<organism evidence="2 3">
    <name type="scientific">Acrobeloides nanus</name>
    <dbReference type="NCBI Taxonomy" id="290746"/>
    <lineage>
        <taxon>Eukaryota</taxon>
        <taxon>Metazoa</taxon>
        <taxon>Ecdysozoa</taxon>
        <taxon>Nematoda</taxon>
        <taxon>Chromadorea</taxon>
        <taxon>Rhabditida</taxon>
        <taxon>Tylenchina</taxon>
        <taxon>Cephalobomorpha</taxon>
        <taxon>Cephaloboidea</taxon>
        <taxon>Cephalobidae</taxon>
        <taxon>Acrobeloides</taxon>
    </lineage>
</organism>
<keyword evidence="1" id="KW-0812">Transmembrane</keyword>
<keyword evidence="2" id="KW-1185">Reference proteome</keyword>
<feature type="transmembrane region" description="Helical" evidence="1">
    <location>
        <begin position="209"/>
        <end position="232"/>
    </location>
</feature>
<name>A0A914DXV6_9BILA</name>
<sequence length="309" mass="35381">MGLYTWFLVLNITANYAYCFLICIWQVIPLPPFYMAYPSGLTRFFGSWMAYFHMELVVFSSVNMVLTLSISLAYRYGQTGAGMFSRLFTNSKLFVIFSVVIFVGTHLAGTGSLIYSRVDLDELENLTLSRLPNPEMKQLFDTELIFGYDPQLNPNIVHLVQNGIFGMCTTIPSILIFNLLQAAVFWHNRVRVNPAGVFGYHQITFWKTLVSRSAALAVLLIIPCLLLIMLFIKQEPDVYHLALGYMVIMGSYFPVDAIFLMMCDSHYTGFFFTKIKQICRLEFKKVFTTEPVELMPTQPNHAVIMFAKF</sequence>
<evidence type="ECO:0000313" key="3">
    <source>
        <dbReference type="WBParaSite" id="ACRNAN_scaffold437.g12284.t1"/>
    </source>
</evidence>
<dbReference type="AlphaFoldDB" id="A0A914DXV6"/>
<feature type="transmembrane region" description="Helical" evidence="1">
    <location>
        <begin position="93"/>
        <end position="115"/>
    </location>
</feature>